<proteinExistence type="predicted"/>
<dbReference type="AlphaFoldDB" id="A0A8K0DNM7"/>
<comment type="caution">
    <text evidence="2">The sequence shown here is derived from an EMBL/GenBank/DDBJ whole genome shotgun (WGS) entry which is preliminary data.</text>
</comment>
<feature type="region of interest" description="Disordered" evidence="1">
    <location>
        <begin position="32"/>
        <end position="100"/>
    </location>
</feature>
<name>A0A8K0DNM7_9ROSA</name>
<reference evidence="2" key="1">
    <citation type="submission" date="2020-03" db="EMBL/GenBank/DDBJ databases">
        <title>A high-quality chromosome-level genome assembly of a woody plant with both climbing and erect habits, Rhamnella rubrinervis.</title>
        <authorList>
            <person name="Lu Z."/>
            <person name="Yang Y."/>
            <person name="Zhu X."/>
            <person name="Sun Y."/>
        </authorList>
    </citation>
    <scope>NUCLEOTIDE SEQUENCE</scope>
    <source>
        <strain evidence="2">BYM</strain>
        <tissue evidence="2">Leaf</tissue>
    </source>
</reference>
<evidence type="ECO:0000256" key="1">
    <source>
        <dbReference type="SAM" id="MobiDB-lite"/>
    </source>
</evidence>
<dbReference type="EMBL" id="VOIH02000012">
    <property type="protein sequence ID" value="KAF3432263.1"/>
    <property type="molecule type" value="Genomic_DNA"/>
</dbReference>
<organism evidence="2 3">
    <name type="scientific">Rhamnella rubrinervis</name>
    <dbReference type="NCBI Taxonomy" id="2594499"/>
    <lineage>
        <taxon>Eukaryota</taxon>
        <taxon>Viridiplantae</taxon>
        <taxon>Streptophyta</taxon>
        <taxon>Embryophyta</taxon>
        <taxon>Tracheophyta</taxon>
        <taxon>Spermatophyta</taxon>
        <taxon>Magnoliopsida</taxon>
        <taxon>eudicotyledons</taxon>
        <taxon>Gunneridae</taxon>
        <taxon>Pentapetalae</taxon>
        <taxon>rosids</taxon>
        <taxon>fabids</taxon>
        <taxon>Rosales</taxon>
        <taxon>Rhamnaceae</taxon>
        <taxon>rhamnoid group</taxon>
        <taxon>Rhamneae</taxon>
        <taxon>Rhamnella</taxon>
    </lineage>
</organism>
<protein>
    <submittedName>
        <fullName evidence="2">Uncharacterized protein</fullName>
    </submittedName>
</protein>
<accession>A0A8K0DNM7</accession>
<gene>
    <name evidence="2" type="ORF">FNV43_RR27002</name>
</gene>
<evidence type="ECO:0000313" key="2">
    <source>
        <dbReference type="EMBL" id="KAF3432263.1"/>
    </source>
</evidence>
<keyword evidence="3" id="KW-1185">Reference proteome</keyword>
<sequence>MGSQTRVRGCYSFCIRALSFFEPVLPTAPVLTCSPRSSTQVKEPVTKASSKKLRIGDGLKSSSRSMDYGVAYSNSELDDENPKEPLDTEDEDSWDCSESD</sequence>
<dbReference type="Proteomes" id="UP000796880">
    <property type="component" value="Unassembled WGS sequence"/>
</dbReference>
<feature type="compositionally biased region" description="Acidic residues" evidence="1">
    <location>
        <begin position="87"/>
        <end position="100"/>
    </location>
</feature>
<evidence type="ECO:0000313" key="3">
    <source>
        <dbReference type="Proteomes" id="UP000796880"/>
    </source>
</evidence>